<feature type="region of interest" description="Disordered" evidence="1">
    <location>
        <begin position="41"/>
        <end position="64"/>
    </location>
</feature>
<protein>
    <submittedName>
        <fullName evidence="2">Uncharacterized protein</fullName>
    </submittedName>
</protein>
<reference evidence="2" key="2">
    <citation type="submission" date="2020-09" db="EMBL/GenBank/DDBJ databases">
        <authorList>
            <person name="Sun Q."/>
            <person name="Zhou Y."/>
        </authorList>
    </citation>
    <scope>NUCLEOTIDE SEQUENCE</scope>
    <source>
        <strain evidence="2">CGMCC 4.7403</strain>
    </source>
</reference>
<dbReference type="EMBL" id="BNAT01000049">
    <property type="protein sequence ID" value="GHE59450.1"/>
    <property type="molecule type" value="Genomic_DNA"/>
</dbReference>
<evidence type="ECO:0000256" key="1">
    <source>
        <dbReference type="SAM" id="MobiDB-lite"/>
    </source>
</evidence>
<dbReference type="AlphaFoldDB" id="A0A918ZLQ6"/>
<evidence type="ECO:0000313" key="3">
    <source>
        <dbReference type="Proteomes" id="UP000603227"/>
    </source>
</evidence>
<organism evidence="2 3">
    <name type="scientific">Streptomyces capitiformicae</name>
    <dbReference type="NCBI Taxonomy" id="2014920"/>
    <lineage>
        <taxon>Bacteria</taxon>
        <taxon>Bacillati</taxon>
        <taxon>Actinomycetota</taxon>
        <taxon>Actinomycetes</taxon>
        <taxon>Kitasatosporales</taxon>
        <taxon>Streptomycetaceae</taxon>
        <taxon>Streptomyces</taxon>
    </lineage>
</organism>
<sequence>MARRLDFVRPKGPLAGIGRTTEYFPAAPCQGHGVFGILTSAPDLRLTGPDPTRAPDFPLGGNEQ</sequence>
<dbReference type="Proteomes" id="UP000603227">
    <property type="component" value="Unassembled WGS sequence"/>
</dbReference>
<accession>A0A918ZLQ6</accession>
<comment type="caution">
    <text evidence="2">The sequence shown here is derived from an EMBL/GenBank/DDBJ whole genome shotgun (WGS) entry which is preliminary data.</text>
</comment>
<evidence type="ECO:0000313" key="2">
    <source>
        <dbReference type="EMBL" id="GHE59450.1"/>
    </source>
</evidence>
<keyword evidence="3" id="KW-1185">Reference proteome</keyword>
<proteinExistence type="predicted"/>
<gene>
    <name evidence="2" type="ORF">GCM10017771_82510</name>
</gene>
<reference evidence="2" key="1">
    <citation type="journal article" date="2014" name="Int. J. Syst. Evol. Microbiol.">
        <title>Complete genome sequence of Corynebacterium casei LMG S-19264T (=DSM 44701T), isolated from a smear-ripened cheese.</title>
        <authorList>
            <consortium name="US DOE Joint Genome Institute (JGI-PGF)"/>
            <person name="Walter F."/>
            <person name="Albersmeier A."/>
            <person name="Kalinowski J."/>
            <person name="Ruckert C."/>
        </authorList>
    </citation>
    <scope>NUCLEOTIDE SEQUENCE</scope>
    <source>
        <strain evidence="2">CGMCC 4.7403</strain>
    </source>
</reference>
<name>A0A918ZLQ6_9ACTN</name>